<dbReference type="InterPro" id="IPR007358">
    <property type="entry name" value="Nucleoid_associated_NdpA"/>
</dbReference>
<protein>
    <submittedName>
        <fullName evidence="1">Nucleoid-associated protein</fullName>
    </submittedName>
</protein>
<dbReference type="EMBL" id="JANGCH010000019">
    <property type="protein sequence ID" value="MCQ5122578.1"/>
    <property type="molecule type" value="Genomic_DNA"/>
</dbReference>
<organism evidence="1 2">
    <name type="scientific">Massilicoli timonensis</name>
    <dbReference type="NCBI Taxonomy" id="2015901"/>
    <lineage>
        <taxon>Bacteria</taxon>
        <taxon>Bacillati</taxon>
        <taxon>Bacillota</taxon>
        <taxon>Erysipelotrichia</taxon>
        <taxon>Erysipelotrichales</taxon>
        <taxon>Erysipelotrichaceae</taxon>
        <taxon>Massilicoli</taxon>
    </lineage>
</organism>
<evidence type="ECO:0000313" key="1">
    <source>
        <dbReference type="EMBL" id="MCQ5122578.1"/>
    </source>
</evidence>
<proteinExistence type="predicted"/>
<keyword evidence="2" id="KW-1185">Reference proteome</keyword>
<dbReference type="Pfam" id="PF04245">
    <property type="entry name" value="NA37"/>
    <property type="match status" value="1"/>
</dbReference>
<comment type="caution">
    <text evidence="1">The sequence shown here is derived from an EMBL/GenBank/DDBJ whole genome shotgun (WGS) entry which is preliminary data.</text>
</comment>
<accession>A0ABT1SN06</accession>
<dbReference type="Proteomes" id="UP001524435">
    <property type="component" value="Unassembled WGS sequence"/>
</dbReference>
<dbReference type="RefSeq" id="WP_178200474.1">
    <property type="nucleotide sequence ID" value="NZ_CANTYB010000041.1"/>
</dbReference>
<gene>
    <name evidence="1" type="ORF">NE663_09980</name>
</gene>
<name>A0ABT1SN06_9FIRM</name>
<evidence type="ECO:0000313" key="2">
    <source>
        <dbReference type="Proteomes" id="UP001524435"/>
    </source>
</evidence>
<sequence>MQIEQSMLHLLNTASQTLVCAQAPLPIKEEKTAAFLERKLSKALGARKRKQGSFQENSLFLERLRQYRDKTISFDAFSTWMAEHLYAEKSECSRYEDSAFLISEIVEEGRRYLIGIDQNYQSAMTCYPDQEQNNALYETTVLPNGILKTDFVFVIELSDFTLYVLEEKSEWQGKETTLLASRYLQATTAPSFEETQKVMETVGKTMSEKYDMDVVKVLPKMKQMMKEAVEAQSEIAVAEVAEVLFQEVPYAKDLFVEEVKNAGIAAKVSTAHCRLAKSNKVQKLLADAEIEITLPLEYLSQPAKFEIIEAADGTYSIQIKNITNLKSK</sequence>
<reference evidence="1 2" key="1">
    <citation type="submission" date="2022-06" db="EMBL/GenBank/DDBJ databases">
        <title>Isolation of gut microbiota from human fecal samples.</title>
        <authorList>
            <person name="Pamer E.G."/>
            <person name="Barat B."/>
            <person name="Waligurski E."/>
            <person name="Medina S."/>
            <person name="Paddock L."/>
            <person name="Mostad J."/>
        </authorList>
    </citation>
    <scope>NUCLEOTIDE SEQUENCE [LARGE SCALE GENOMIC DNA]</scope>
    <source>
        <strain evidence="1 2">DFI.6.1</strain>
    </source>
</reference>